<feature type="transmembrane region" description="Helical" evidence="1">
    <location>
        <begin position="65"/>
        <end position="91"/>
    </location>
</feature>
<keyword evidence="3" id="KW-1185">Reference proteome</keyword>
<evidence type="ECO:0000256" key="1">
    <source>
        <dbReference type="SAM" id="Phobius"/>
    </source>
</evidence>
<evidence type="ECO:0000313" key="3">
    <source>
        <dbReference type="Proteomes" id="UP000067683"/>
    </source>
</evidence>
<gene>
    <name evidence="2" type="ORF">AUC31_02080</name>
</gene>
<keyword evidence="1" id="KW-0472">Membrane</keyword>
<protein>
    <submittedName>
        <fullName evidence="2">Uncharacterized protein</fullName>
    </submittedName>
</protein>
<evidence type="ECO:0000313" key="2">
    <source>
        <dbReference type="EMBL" id="ALS74116.1"/>
    </source>
</evidence>
<organism evidence="2 3">
    <name type="scientific">Planococcus rifietoensis</name>
    <dbReference type="NCBI Taxonomy" id="200991"/>
    <lineage>
        <taxon>Bacteria</taxon>
        <taxon>Bacillati</taxon>
        <taxon>Bacillota</taxon>
        <taxon>Bacilli</taxon>
        <taxon>Bacillales</taxon>
        <taxon>Caryophanaceae</taxon>
        <taxon>Planococcus</taxon>
    </lineage>
</organism>
<dbReference type="RefSeq" id="WP_058380824.1">
    <property type="nucleotide sequence ID" value="NZ_CP013659.2"/>
</dbReference>
<name>A0A0U2Z4J2_9BACL</name>
<dbReference type="OrthoDB" id="2429128at2"/>
<reference evidence="2" key="1">
    <citation type="submission" date="2016-01" db="EMBL/GenBank/DDBJ databases">
        <title>Complete genome of Planococcus rifietoensis type strain M8.</title>
        <authorList>
            <person name="See-Too W.S."/>
        </authorList>
    </citation>
    <scope>NUCLEOTIDE SEQUENCE [LARGE SCALE GENOMIC DNA]</scope>
    <source>
        <strain evidence="2">M8</strain>
    </source>
</reference>
<dbReference type="EMBL" id="CP013659">
    <property type="protein sequence ID" value="ALS74116.1"/>
    <property type="molecule type" value="Genomic_DNA"/>
</dbReference>
<accession>A0A0U2Z4J2</accession>
<feature type="transmembrane region" description="Helical" evidence="1">
    <location>
        <begin position="38"/>
        <end position="58"/>
    </location>
</feature>
<sequence length="93" mass="10010">MPRTIMGKLSLVMLLILVIQIISIVIMLFVNGLAALTIILYAFVSAPLGILFGIAGIIKESGSIVIVHWVTTIISVTLLILFFITLFGFSFGG</sequence>
<dbReference type="Proteomes" id="UP000067683">
    <property type="component" value="Chromosome"/>
</dbReference>
<proteinExistence type="predicted"/>
<keyword evidence="1" id="KW-1133">Transmembrane helix</keyword>
<dbReference type="AlphaFoldDB" id="A0A0U2Z4J2"/>
<keyword evidence="1" id="KW-0812">Transmembrane</keyword>
<dbReference type="KEGG" id="prt:AUC31_02080"/>
<feature type="transmembrane region" description="Helical" evidence="1">
    <location>
        <begin position="12"/>
        <end position="32"/>
    </location>
</feature>